<keyword evidence="2" id="KW-0813">Transport</keyword>
<dbReference type="GO" id="GO:0017056">
    <property type="term" value="F:structural constituent of nuclear pore"/>
    <property type="evidence" value="ECO:0007669"/>
    <property type="project" value="InterPro"/>
</dbReference>
<protein>
    <recommendedName>
        <fullName evidence="4">Nucleoporin Nup133/Nup155-like N-terminal domain-containing protein</fullName>
    </recommendedName>
</protein>
<evidence type="ECO:0000313" key="6">
    <source>
        <dbReference type="Proteomes" id="UP000663828"/>
    </source>
</evidence>
<name>A0A815XY35_ADIRI</name>
<proteinExistence type="predicted"/>
<dbReference type="EMBL" id="CAJNOR010005455">
    <property type="protein sequence ID" value="CAF1563194.1"/>
    <property type="molecule type" value="Genomic_DNA"/>
</dbReference>
<gene>
    <name evidence="5" type="ORF">XAT740_LOCUS43802</name>
</gene>
<dbReference type="InterPro" id="IPR014908">
    <property type="entry name" value="Nucleoporin_Nup133/Nup155_N"/>
</dbReference>
<evidence type="ECO:0000256" key="2">
    <source>
        <dbReference type="ARBA" id="ARBA00022448"/>
    </source>
</evidence>
<organism evidence="5 6">
    <name type="scientific">Adineta ricciae</name>
    <name type="common">Rotifer</name>
    <dbReference type="NCBI Taxonomy" id="249248"/>
    <lineage>
        <taxon>Eukaryota</taxon>
        <taxon>Metazoa</taxon>
        <taxon>Spiralia</taxon>
        <taxon>Gnathifera</taxon>
        <taxon>Rotifera</taxon>
        <taxon>Eurotatoria</taxon>
        <taxon>Bdelloidea</taxon>
        <taxon>Adinetida</taxon>
        <taxon>Adinetidae</taxon>
        <taxon>Adineta</taxon>
    </lineage>
</organism>
<feature type="non-terminal residue" evidence="5">
    <location>
        <position position="399"/>
    </location>
</feature>
<keyword evidence="3" id="KW-0539">Nucleus</keyword>
<evidence type="ECO:0000259" key="4">
    <source>
        <dbReference type="Pfam" id="PF08801"/>
    </source>
</evidence>
<feature type="domain" description="Nucleoporin Nup133/Nup155-like N-terminal" evidence="4">
    <location>
        <begin position="88"/>
        <end position="399"/>
    </location>
</feature>
<comment type="subcellular location">
    <subcellularLocation>
        <location evidence="1">Nucleus</location>
    </subcellularLocation>
</comment>
<sequence>MATSSPSSPSGGGAAVDSNTRDFYQQVSTWLNEFFHLTPYTDIEYSIRSSSTTVSSILTTSGGTDGSYTRSFPYEPTNRISIPSATITPIPPTITEQQQQNLNQPTPAVYRSGYVLSLNMLWLSVDQKLYLWKYPTMVDLIELEFDAIVLACNCVRRRKSTATNVTKKLAHSTSFLGSWLPAVISSTPKFPPTLTTNDLIEHFVHLLIILTSQDILIYTIDDQQSNNVQRWYTTPTLKYSLNQIGYFDTLATSNERFFLGGQCGDIYEFLYEDTIKPTLNKLGQTFLSNLVPSFLQIGSSSQANSSSMTVKQITIDHQKLLLYARLANDSLHIYDITTDKGQRLFTYSFDDLISKLKQRQTIAYDDYRPFLTMYTVQPYESDLFNLIIVTHTGIRLYYT</sequence>
<dbReference type="PANTHER" id="PTHR10350">
    <property type="entry name" value="NUCLEAR PORE COMPLEX PROTEIN NUP155"/>
    <property type="match status" value="1"/>
</dbReference>
<reference evidence="5" key="1">
    <citation type="submission" date="2021-02" db="EMBL/GenBank/DDBJ databases">
        <authorList>
            <person name="Nowell W R."/>
        </authorList>
    </citation>
    <scope>NUCLEOTIDE SEQUENCE</scope>
</reference>
<dbReference type="Proteomes" id="UP000663828">
    <property type="component" value="Unassembled WGS sequence"/>
</dbReference>
<dbReference type="PANTHER" id="PTHR10350:SF6">
    <property type="entry name" value="NUCLEAR PORE COMPLEX PROTEIN NUP155"/>
    <property type="match status" value="1"/>
</dbReference>
<evidence type="ECO:0000313" key="5">
    <source>
        <dbReference type="EMBL" id="CAF1563194.1"/>
    </source>
</evidence>
<comment type="caution">
    <text evidence="5">The sequence shown here is derived from an EMBL/GenBank/DDBJ whole genome shotgun (WGS) entry which is preliminary data.</text>
</comment>
<keyword evidence="6" id="KW-1185">Reference proteome</keyword>
<dbReference type="Pfam" id="PF08801">
    <property type="entry name" value="Nucleoporin_N"/>
    <property type="match status" value="1"/>
</dbReference>
<evidence type="ECO:0000256" key="3">
    <source>
        <dbReference type="ARBA" id="ARBA00023242"/>
    </source>
</evidence>
<dbReference type="InterPro" id="IPR004870">
    <property type="entry name" value="Nucleoporin_Nup155"/>
</dbReference>
<dbReference type="AlphaFoldDB" id="A0A815XY35"/>
<dbReference type="GO" id="GO:0006405">
    <property type="term" value="P:RNA export from nucleus"/>
    <property type="evidence" value="ECO:0007669"/>
    <property type="project" value="TreeGrafter"/>
</dbReference>
<dbReference type="GO" id="GO:0036228">
    <property type="term" value="P:protein localization to nuclear inner membrane"/>
    <property type="evidence" value="ECO:0007669"/>
    <property type="project" value="TreeGrafter"/>
</dbReference>
<dbReference type="GO" id="GO:0006606">
    <property type="term" value="P:protein import into nucleus"/>
    <property type="evidence" value="ECO:0007669"/>
    <property type="project" value="TreeGrafter"/>
</dbReference>
<dbReference type="GO" id="GO:0000972">
    <property type="term" value="P:transcription-dependent tethering of RNA polymerase II gene DNA at nuclear periphery"/>
    <property type="evidence" value="ECO:0007669"/>
    <property type="project" value="TreeGrafter"/>
</dbReference>
<accession>A0A815XY35</accession>
<dbReference type="GO" id="GO:0044611">
    <property type="term" value="C:nuclear pore inner ring"/>
    <property type="evidence" value="ECO:0007669"/>
    <property type="project" value="TreeGrafter"/>
</dbReference>
<evidence type="ECO:0000256" key="1">
    <source>
        <dbReference type="ARBA" id="ARBA00004123"/>
    </source>
</evidence>